<proteinExistence type="predicted"/>
<dbReference type="EMBL" id="MSZS01000003">
    <property type="protein sequence ID" value="PKX94889.1"/>
    <property type="molecule type" value="Genomic_DNA"/>
</dbReference>
<sequence>MTAHYGSSLFNRDIPNREKEPGKGQWFIFSPQATSLQFLKPQKVPSSTVGSSHVHLKAQLDWLCPILHRADGLSATSCVTPTSSHQVNPGNLEKTSLIHEKKKRKKSARFAKYEHDLSLKVSSGALWGHDTTFGKHRIVVVKLKRINNRVLELI</sequence>
<dbReference type="VEuPathDB" id="FungiDB:P174DRAFT_418864"/>
<dbReference type="Proteomes" id="UP000234474">
    <property type="component" value="Unassembled WGS sequence"/>
</dbReference>
<evidence type="ECO:0000313" key="2">
    <source>
        <dbReference type="EMBL" id="PKX94889.1"/>
    </source>
</evidence>
<evidence type="ECO:0000256" key="1">
    <source>
        <dbReference type="SAM" id="MobiDB-lite"/>
    </source>
</evidence>
<name>A0A2I1CB62_ASPN1</name>
<keyword evidence="3" id="KW-1185">Reference proteome</keyword>
<reference evidence="3" key="1">
    <citation type="journal article" date="2018" name="Proc. Natl. Acad. Sci. U.S.A.">
        <title>Linking secondary metabolites to gene clusters through genome sequencing of six diverse Aspergillus species.</title>
        <authorList>
            <person name="Kaerboelling I."/>
            <person name="Vesth T.C."/>
            <person name="Frisvad J.C."/>
            <person name="Nybo J.L."/>
            <person name="Theobald S."/>
            <person name="Kuo A."/>
            <person name="Bowyer P."/>
            <person name="Matsuda Y."/>
            <person name="Mondo S."/>
            <person name="Lyhne E.K."/>
            <person name="Kogle M.E."/>
            <person name="Clum A."/>
            <person name="Lipzen A."/>
            <person name="Salamov A."/>
            <person name="Ngan C.Y."/>
            <person name="Daum C."/>
            <person name="Chiniquy J."/>
            <person name="Barry K."/>
            <person name="LaButti K."/>
            <person name="Haridas S."/>
            <person name="Simmons B.A."/>
            <person name="Magnuson J.K."/>
            <person name="Mortensen U.H."/>
            <person name="Larsen T.O."/>
            <person name="Grigoriev I.V."/>
            <person name="Baker S.E."/>
            <person name="Andersen M.R."/>
        </authorList>
    </citation>
    <scope>NUCLEOTIDE SEQUENCE [LARGE SCALE GENOMIC DNA]</scope>
    <source>
        <strain evidence="3">IBT 16806</strain>
    </source>
</reference>
<organism evidence="2 3">
    <name type="scientific">Aspergillus novofumigatus (strain IBT 16806)</name>
    <dbReference type="NCBI Taxonomy" id="1392255"/>
    <lineage>
        <taxon>Eukaryota</taxon>
        <taxon>Fungi</taxon>
        <taxon>Dikarya</taxon>
        <taxon>Ascomycota</taxon>
        <taxon>Pezizomycotina</taxon>
        <taxon>Eurotiomycetes</taxon>
        <taxon>Eurotiomycetidae</taxon>
        <taxon>Eurotiales</taxon>
        <taxon>Aspergillaceae</taxon>
        <taxon>Aspergillus</taxon>
        <taxon>Aspergillus subgen. Fumigati</taxon>
    </lineage>
</organism>
<dbReference type="GeneID" id="36532062"/>
<dbReference type="RefSeq" id="XP_024683484.1">
    <property type="nucleotide sequence ID" value="XM_024824737.1"/>
</dbReference>
<dbReference type="AlphaFoldDB" id="A0A2I1CB62"/>
<gene>
    <name evidence="2" type="ORF">P174DRAFT_418864</name>
</gene>
<accession>A0A2I1CB62</accession>
<protein>
    <submittedName>
        <fullName evidence="2">Uncharacterized protein</fullName>
    </submittedName>
</protein>
<feature type="region of interest" description="Disordered" evidence="1">
    <location>
        <begin position="1"/>
        <end position="22"/>
    </location>
</feature>
<comment type="caution">
    <text evidence="2">The sequence shown here is derived from an EMBL/GenBank/DDBJ whole genome shotgun (WGS) entry which is preliminary data.</text>
</comment>
<evidence type="ECO:0000313" key="3">
    <source>
        <dbReference type="Proteomes" id="UP000234474"/>
    </source>
</evidence>